<dbReference type="EMBL" id="SGWZ01000003">
    <property type="protein sequence ID" value="RZS69657.1"/>
    <property type="molecule type" value="Genomic_DNA"/>
</dbReference>
<protein>
    <submittedName>
        <fullName evidence="3">Putative short-subunit dehydrogenase-like oxidoreductase (DUF2520 family)</fullName>
    </submittedName>
</protein>
<accession>A0A4Q7MNI3</accession>
<evidence type="ECO:0000313" key="3">
    <source>
        <dbReference type="EMBL" id="RZS69657.1"/>
    </source>
</evidence>
<dbReference type="Gene3D" id="3.40.50.720">
    <property type="entry name" value="NAD(P)-binding Rossmann-like Domain"/>
    <property type="match status" value="1"/>
</dbReference>
<dbReference type="InterPro" id="IPR018931">
    <property type="entry name" value="DUF2520"/>
</dbReference>
<evidence type="ECO:0000259" key="2">
    <source>
        <dbReference type="Pfam" id="PF10728"/>
    </source>
</evidence>
<evidence type="ECO:0000259" key="1">
    <source>
        <dbReference type="Pfam" id="PF10727"/>
    </source>
</evidence>
<gene>
    <name evidence="3" type="ORF">EV679_2262</name>
</gene>
<organism evidence="3 4">
    <name type="scientific">Kerstersia gyiorum</name>
    <dbReference type="NCBI Taxonomy" id="206506"/>
    <lineage>
        <taxon>Bacteria</taxon>
        <taxon>Pseudomonadati</taxon>
        <taxon>Pseudomonadota</taxon>
        <taxon>Betaproteobacteria</taxon>
        <taxon>Burkholderiales</taxon>
        <taxon>Alcaligenaceae</taxon>
        <taxon>Kerstersia</taxon>
    </lineage>
</organism>
<dbReference type="InterPro" id="IPR019665">
    <property type="entry name" value="OxRdtase/DH_put_Rossmann_dom"/>
</dbReference>
<dbReference type="Pfam" id="PF10727">
    <property type="entry name" value="Rossmann-like"/>
    <property type="match status" value="1"/>
</dbReference>
<dbReference type="InterPro" id="IPR037108">
    <property type="entry name" value="TM1727-like_C_sf"/>
</dbReference>
<feature type="domain" description="Putative oxidoreductase/dehydrogenase Rossmann-like" evidence="1">
    <location>
        <begin position="22"/>
        <end position="134"/>
    </location>
</feature>
<dbReference type="SUPFAM" id="SSF51735">
    <property type="entry name" value="NAD(P)-binding Rossmann-fold domains"/>
    <property type="match status" value="1"/>
</dbReference>
<feature type="domain" description="DUF2520" evidence="2">
    <location>
        <begin position="151"/>
        <end position="280"/>
    </location>
</feature>
<comment type="caution">
    <text evidence="3">The sequence shown here is derived from an EMBL/GenBank/DDBJ whole genome shotgun (WGS) entry which is preliminary data.</text>
</comment>
<dbReference type="PANTHER" id="PTHR40459">
    <property type="entry name" value="CONSERVED HYPOTHETICAL ALANINE AND LEUCINE RICH PROTEIN"/>
    <property type="match status" value="1"/>
</dbReference>
<dbReference type="RefSeq" id="WP_130487251.1">
    <property type="nucleotide sequence ID" value="NZ_CBCSEB010000011.1"/>
</dbReference>
<evidence type="ECO:0000313" key="4">
    <source>
        <dbReference type="Proteomes" id="UP000292039"/>
    </source>
</evidence>
<reference evidence="3 4" key="1">
    <citation type="submission" date="2019-02" db="EMBL/GenBank/DDBJ databases">
        <title>Genomic Encyclopedia of Type Strains, Phase IV (KMG-IV): sequencing the most valuable type-strain genomes for metagenomic binning, comparative biology and taxonomic classification.</title>
        <authorList>
            <person name="Goeker M."/>
        </authorList>
    </citation>
    <scope>NUCLEOTIDE SEQUENCE [LARGE SCALE GENOMIC DNA]</scope>
    <source>
        <strain evidence="3 4">DSM 16618</strain>
    </source>
</reference>
<dbReference type="Proteomes" id="UP000292039">
    <property type="component" value="Unassembled WGS sequence"/>
</dbReference>
<dbReference type="PANTHER" id="PTHR40459:SF1">
    <property type="entry name" value="CONSERVED HYPOTHETICAL ALANINE AND LEUCINE RICH PROTEIN"/>
    <property type="match status" value="1"/>
</dbReference>
<proteinExistence type="predicted"/>
<dbReference type="InterPro" id="IPR036291">
    <property type="entry name" value="NAD(P)-bd_dom_sf"/>
</dbReference>
<dbReference type="SUPFAM" id="SSF48179">
    <property type="entry name" value="6-phosphogluconate dehydrogenase C-terminal domain-like"/>
    <property type="match status" value="1"/>
</dbReference>
<dbReference type="InterPro" id="IPR008927">
    <property type="entry name" value="6-PGluconate_DH-like_C_sf"/>
</dbReference>
<dbReference type="Pfam" id="PF10728">
    <property type="entry name" value="DUF2520"/>
    <property type="match status" value="1"/>
</dbReference>
<dbReference type="Gene3D" id="1.10.1040.20">
    <property type="entry name" value="ProC-like, C-terminal domain"/>
    <property type="match status" value="1"/>
</dbReference>
<name>A0A4Q7MNI3_9BURK</name>
<dbReference type="AlphaFoldDB" id="A0A4Q7MNI3"/>
<sequence>MAQGLSRYPSHTDTLPSGTMDRIGFIGAGRLARALAWHCHARGLHVTAVASRTPASAQQLAARLPGCAVLDSAQAVVDRCSLVFITTPDAAIEPTAAAIHWRAGVRVVHCSGATEVAALGAAQAAGALTGGFHPMQTFADPEAALEHLPGCTVTIEAEAPLDAELSALATRLGCRINHLPPGARPLYHAAAGYASQFINALLHDAVRMWQSWGATEDDALHALLPLLHGTLASIAGSGIAAGMPGPVSRGDTRSVAGHVAALRSFDPATLPLYAELCQRTITLALQQGRIDSPCASHLHRLLAAPLP</sequence>